<dbReference type="GO" id="GO:0016020">
    <property type="term" value="C:membrane"/>
    <property type="evidence" value="ECO:0007669"/>
    <property type="project" value="InterPro"/>
</dbReference>
<keyword evidence="1 4" id="KW-0812">Transmembrane</keyword>
<evidence type="ECO:0000313" key="6">
    <source>
        <dbReference type="EMBL" id="WTW59799.1"/>
    </source>
</evidence>
<evidence type="ECO:0000259" key="5">
    <source>
        <dbReference type="PROSITE" id="PS50885"/>
    </source>
</evidence>
<dbReference type="CDD" id="cd06225">
    <property type="entry name" value="HAMP"/>
    <property type="match status" value="1"/>
</dbReference>
<gene>
    <name evidence="6" type="ORF">OG549_03600</name>
</gene>
<keyword evidence="2 4" id="KW-1133">Transmembrane helix</keyword>
<dbReference type="PROSITE" id="PS50885">
    <property type="entry name" value="HAMP"/>
    <property type="match status" value="1"/>
</dbReference>
<evidence type="ECO:0000256" key="1">
    <source>
        <dbReference type="ARBA" id="ARBA00022692"/>
    </source>
</evidence>
<keyword evidence="4" id="KW-0472">Membrane</keyword>
<dbReference type="SUPFAM" id="SSF158472">
    <property type="entry name" value="HAMP domain-like"/>
    <property type="match status" value="1"/>
</dbReference>
<feature type="region of interest" description="Disordered" evidence="3">
    <location>
        <begin position="95"/>
        <end position="118"/>
    </location>
</feature>
<dbReference type="SMART" id="SM00304">
    <property type="entry name" value="HAMP"/>
    <property type="match status" value="1"/>
</dbReference>
<dbReference type="Gene3D" id="6.10.340.10">
    <property type="match status" value="1"/>
</dbReference>
<dbReference type="AlphaFoldDB" id="A0AAU2UXE9"/>
<protein>
    <submittedName>
        <fullName evidence="6">HAMP domain-containing protein</fullName>
    </submittedName>
</protein>
<evidence type="ECO:0000256" key="2">
    <source>
        <dbReference type="ARBA" id="ARBA00022989"/>
    </source>
</evidence>
<reference evidence="6" key="1">
    <citation type="submission" date="2022-10" db="EMBL/GenBank/DDBJ databases">
        <title>The complete genomes of actinobacterial strains from the NBC collection.</title>
        <authorList>
            <person name="Joergensen T.S."/>
            <person name="Alvarez Arevalo M."/>
            <person name="Sterndorff E.B."/>
            <person name="Faurdal D."/>
            <person name="Vuksanovic O."/>
            <person name="Mourched A.-S."/>
            <person name="Charusanti P."/>
            <person name="Shaw S."/>
            <person name="Blin K."/>
            <person name="Weber T."/>
        </authorList>
    </citation>
    <scope>NUCLEOTIDE SEQUENCE</scope>
    <source>
        <strain evidence="6">NBC_00003</strain>
    </source>
</reference>
<evidence type="ECO:0000256" key="3">
    <source>
        <dbReference type="SAM" id="MobiDB-lite"/>
    </source>
</evidence>
<feature type="domain" description="HAMP" evidence="5">
    <location>
        <begin position="280"/>
        <end position="329"/>
    </location>
</feature>
<name>A0AAU2UXE9_9ACTN</name>
<accession>A0AAU2UXE9</accession>
<dbReference type="InterPro" id="IPR003660">
    <property type="entry name" value="HAMP_dom"/>
</dbReference>
<dbReference type="Pfam" id="PF00672">
    <property type="entry name" value="HAMP"/>
    <property type="match status" value="1"/>
</dbReference>
<dbReference type="GO" id="GO:0007165">
    <property type="term" value="P:signal transduction"/>
    <property type="evidence" value="ECO:0007669"/>
    <property type="project" value="InterPro"/>
</dbReference>
<dbReference type="EMBL" id="CP108318">
    <property type="protein sequence ID" value="WTW59799.1"/>
    <property type="molecule type" value="Genomic_DNA"/>
</dbReference>
<feature type="transmembrane region" description="Helical" evidence="4">
    <location>
        <begin position="259"/>
        <end position="277"/>
    </location>
</feature>
<evidence type="ECO:0000256" key="4">
    <source>
        <dbReference type="SAM" id="Phobius"/>
    </source>
</evidence>
<sequence length="335" mass="35450">MLALLTIAGAALAVGGRVQGGVTVPTAVLDSQQQVTVGAAQHVRRAVRASELDLGQLAAGLSLAADTSHFDGQLKDFRKRYGRYQAVYVLDTNRQPVARAGGQPHPERVPERPTGAGSSDALAVDRLPVVIQHAPFTYSDGKRAVVVAEFDLASLKHAFDAVLPATAWVVDARSEVLASTSGFTAFQKLGRAELRRAAAADRPAVSLAGGGSVDAREIVASAPVRDGGRTPGPSWRVVTARSVNTVLLPETQARDQAKLAALAVAAVAVAVFGWLYVMWLRPLRRLVGDAERIADGELRAGVEVRRHDELGQVAGALEQIRLRLVKAASDRTPVH</sequence>
<proteinExistence type="predicted"/>
<organism evidence="6">
    <name type="scientific">Streptomyces sp. NBC_00003</name>
    <dbReference type="NCBI Taxonomy" id="2903608"/>
    <lineage>
        <taxon>Bacteria</taxon>
        <taxon>Bacillati</taxon>
        <taxon>Actinomycetota</taxon>
        <taxon>Actinomycetes</taxon>
        <taxon>Kitasatosporales</taxon>
        <taxon>Streptomycetaceae</taxon>
        <taxon>Streptomyces</taxon>
    </lineage>
</organism>